<comment type="caution">
    <text evidence="1">The sequence shown here is derived from an EMBL/GenBank/DDBJ whole genome shotgun (WGS) entry which is preliminary data.</text>
</comment>
<dbReference type="Proteomes" id="UP000773469">
    <property type="component" value="Unassembled WGS sequence"/>
</dbReference>
<reference evidence="1 2" key="1">
    <citation type="submission" date="2021-05" db="EMBL/GenBank/DDBJ databases">
        <title>Molecular characterization for Shewanella algae harboring chromosomal blaOXA-55-like strains isolated from clinical and environment sample.</title>
        <authorList>
            <person name="Ohama Y."/>
            <person name="Aoki K."/>
            <person name="Harada S."/>
            <person name="Moriya K."/>
            <person name="Ishii Y."/>
            <person name="Tateda K."/>
        </authorList>
    </citation>
    <scope>NUCLEOTIDE SEQUENCE [LARGE SCALE GENOMIC DNA]</scope>
    <source>
        <strain evidence="1 2">MBTL60-118</strain>
    </source>
</reference>
<sequence length="138" mass="16025">MITIATIFLATSLANGTVPLKYEHKPYKLEQMEIFLRDEHIYDLDKIPVGFVAKQAWGYKKDDRRSEQQKRIDQLYTQQIRDMAINNFDFKRSGLSKREAGTMYGEKVGKAVFETKYTLKPLDVYVIYGLPASVLHND</sequence>
<dbReference type="RefSeq" id="WP_220756955.1">
    <property type="nucleotide sequence ID" value="NZ_BPEU01000013.1"/>
</dbReference>
<protein>
    <submittedName>
        <fullName evidence="1">Uncharacterized protein</fullName>
    </submittedName>
</protein>
<accession>A0ABQ4P0R5</accession>
<evidence type="ECO:0000313" key="2">
    <source>
        <dbReference type="Proteomes" id="UP000773469"/>
    </source>
</evidence>
<evidence type="ECO:0000313" key="1">
    <source>
        <dbReference type="EMBL" id="GIU41096.1"/>
    </source>
</evidence>
<gene>
    <name evidence="1" type="ORF">TUM3794_20770</name>
</gene>
<dbReference type="EMBL" id="BPEU01000013">
    <property type="protein sequence ID" value="GIU41096.1"/>
    <property type="molecule type" value="Genomic_DNA"/>
</dbReference>
<name>A0ABQ4P0R5_SHECO</name>
<keyword evidence="2" id="KW-1185">Reference proteome</keyword>
<organism evidence="1 2">
    <name type="scientific">Shewanella colwelliana</name>
    <name type="common">Alteromonas colwelliana</name>
    <dbReference type="NCBI Taxonomy" id="23"/>
    <lineage>
        <taxon>Bacteria</taxon>
        <taxon>Pseudomonadati</taxon>
        <taxon>Pseudomonadota</taxon>
        <taxon>Gammaproteobacteria</taxon>
        <taxon>Alteromonadales</taxon>
        <taxon>Shewanellaceae</taxon>
        <taxon>Shewanella</taxon>
    </lineage>
</organism>
<proteinExistence type="predicted"/>